<dbReference type="Proteomes" id="UP001497516">
    <property type="component" value="Chromosome 9"/>
</dbReference>
<protein>
    <submittedName>
        <fullName evidence="1">Uncharacterized protein</fullName>
    </submittedName>
</protein>
<dbReference type="AlphaFoldDB" id="A0AAV2GSK6"/>
<proteinExistence type="predicted"/>
<evidence type="ECO:0000313" key="2">
    <source>
        <dbReference type="Proteomes" id="UP001497516"/>
    </source>
</evidence>
<organism evidence="1 2">
    <name type="scientific">Linum trigynum</name>
    <dbReference type="NCBI Taxonomy" id="586398"/>
    <lineage>
        <taxon>Eukaryota</taxon>
        <taxon>Viridiplantae</taxon>
        <taxon>Streptophyta</taxon>
        <taxon>Embryophyta</taxon>
        <taxon>Tracheophyta</taxon>
        <taxon>Spermatophyta</taxon>
        <taxon>Magnoliopsida</taxon>
        <taxon>eudicotyledons</taxon>
        <taxon>Gunneridae</taxon>
        <taxon>Pentapetalae</taxon>
        <taxon>rosids</taxon>
        <taxon>fabids</taxon>
        <taxon>Malpighiales</taxon>
        <taxon>Linaceae</taxon>
        <taxon>Linum</taxon>
    </lineage>
</organism>
<reference evidence="1 2" key="1">
    <citation type="submission" date="2024-04" db="EMBL/GenBank/DDBJ databases">
        <authorList>
            <person name="Fracassetti M."/>
        </authorList>
    </citation>
    <scope>NUCLEOTIDE SEQUENCE [LARGE SCALE GENOMIC DNA]</scope>
</reference>
<evidence type="ECO:0000313" key="1">
    <source>
        <dbReference type="EMBL" id="CAL1413461.1"/>
    </source>
</evidence>
<dbReference type="EMBL" id="OZ034822">
    <property type="protein sequence ID" value="CAL1413461.1"/>
    <property type="molecule type" value="Genomic_DNA"/>
</dbReference>
<keyword evidence="2" id="KW-1185">Reference proteome</keyword>
<gene>
    <name evidence="1" type="ORF">LTRI10_LOCUS52693</name>
</gene>
<name>A0AAV2GSK6_9ROSI</name>
<sequence length="78" mass="8842">MTTTLFVKPREVNSVSQSFEARLVALFGHASGGAQQNHMVFKITSNVPRSRGLIKFEDSHELPHWTDHDNDQLSLELH</sequence>
<accession>A0AAV2GSK6</accession>